<proteinExistence type="predicted"/>
<dbReference type="KEGG" id="meh:M301_2737"/>
<reference evidence="3 4" key="2">
    <citation type="journal article" date="2011" name="J. Bacteriol.">
        <title>Genomes of three methylotrophs from a single niche uncover genetic and metabolic divergence of Methylophilaceae.</title>
        <authorList>
            <person name="Lapidus A."/>
            <person name="Clum A."/>
            <person name="Labutti K."/>
            <person name="Kaluzhnaya M.G."/>
            <person name="Lim S."/>
            <person name="Beck D.A."/>
            <person name="Glavina Del Rio T."/>
            <person name="Nolan M."/>
            <person name="Mavromatis K."/>
            <person name="Huntemann M."/>
            <person name="Lucas S."/>
            <person name="Lidstrom M.E."/>
            <person name="Ivanova N."/>
            <person name="Chistoserdova L."/>
        </authorList>
    </citation>
    <scope>NUCLEOTIDE SEQUENCE [LARGE SCALE GENOMIC DNA]</scope>
    <source>
        <strain evidence="3 4">301</strain>
    </source>
</reference>
<keyword evidence="1" id="KW-0472">Membrane</keyword>
<dbReference type="InterPro" id="IPR036938">
    <property type="entry name" value="PAP2/HPO_sf"/>
</dbReference>
<gene>
    <name evidence="3" type="ordered locus">M301_2737</name>
</gene>
<dbReference type="eggNOG" id="COG3907">
    <property type="taxonomic scope" value="Bacteria"/>
</dbReference>
<dbReference type="InterPro" id="IPR000326">
    <property type="entry name" value="PAP2/HPO"/>
</dbReference>
<dbReference type="EMBL" id="CP002056">
    <property type="protein sequence ID" value="ADI31091.1"/>
    <property type="molecule type" value="Genomic_DNA"/>
</dbReference>
<evidence type="ECO:0000259" key="2">
    <source>
        <dbReference type="Pfam" id="PF01569"/>
    </source>
</evidence>
<protein>
    <recommendedName>
        <fullName evidence="2">Phosphatidic acid phosphatase type 2/haloperoxidase domain-containing protein</fullName>
    </recommendedName>
</protein>
<dbReference type="RefSeq" id="WP_013149396.1">
    <property type="nucleotide sequence ID" value="NC_014207.1"/>
</dbReference>
<feature type="transmembrane region" description="Helical" evidence="1">
    <location>
        <begin position="113"/>
        <end position="130"/>
    </location>
</feature>
<evidence type="ECO:0000313" key="3">
    <source>
        <dbReference type="EMBL" id="ADI31091.1"/>
    </source>
</evidence>
<accession>D7DP60</accession>
<organism evidence="3 4">
    <name type="scientific">Methylotenera versatilis (strain 301)</name>
    <dbReference type="NCBI Taxonomy" id="666681"/>
    <lineage>
        <taxon>Bacteria</taxon>
        <taxon>Pseudomonadati</taxon>
        <taxon>Pseudomonadota</taxon>
        <taxon>Betaproteobacteria</taxon>
        <taxon>Nitrosomonadales</taxon>
        <taxon>Methylophilaceae</taxon>
        <taxon>Methylotenera</taxon>
    </lineage>
</organism>
<name>D7DP60_METV0</name>
<feature type="transmembrane region" description="Helical" evidence="1">
    <location>
        <begin position="223"/>
        <end position="241"/>
    </location>
</feature>
<sequence length="250" mass="28409">MNNSNFQRVFSQRSFWLPHVALPVVAGLLLAFIYPHTNLDTWLIQPFYDTHALVFPLKNNGFLENVMHKGLRNLMIVVSLMMLAFWIFGLKIWGFILKNQNSSHWSKVYHRQFLWIFIAMVISTSAISVLKRLSMHSCPWDLLPYGGNQPWIPLFGNLPAAAEMGHCFPGGHASGGFALIAIYFGFRDSLPKLANAGLILGLLFGFAMGWGQMMRGAHFMSHNLWTAWVVWMILLVQYLVWSPKALAAQV</sequence>
<keyword evidence="4" id="KW-1185">Reference proteome</keyword>
<keyword evidence="1" id="KW-1133">Transmembrane helix</keyword>
<dbReference type="CDD" id="cd03396">
    <property type="entry name" value="PAP2_like_6"/>
    <property type="match status" value="1"/>
</dbReference>
<reference evidence="4" key="1">
    <citation type="submission" date="2010-05" db="EMBL/GenBank/DDBJ databases">
        <title>Complete sequence of Methylotenera sp. 301.</title>
        <authorList>
            <person name="Lucas S."/>
            <person name="Copeland A."/>
            <person name="Lapidus A."/>
            <person name="Cheng J.-F."/>
            <person name="Bruce D."/>
            <person name="Goodwin L."/>
            <person name="Pitluck S."/>
            <person name="Clum A."/>
            <person name="Land M."/>
            <person name="Hauser L."/>
            <person name="Kyrpides N."/>
            <person name="Ivanova N."/>
            <person name="Chistoservova L."/>
            <person name="Kalyuzhnaya M."/>
            <person name="Woyke T."/>
        </authorList>
    </citation>
    <scope>NUCLEOTIDE SEQUENCE [LARGE SCALE GENOMIC DNA]</scope>
    <source>
        <strain evidence="4">301</strain>
    </source>
</reference>
<evidence type="ECO:0000256" key="1">
    <source>
        <dbReference type="SAM" id="Phobius"/>
    </source>
</evidence>
<dbReference type="OrthoDB" id="7348799at2"/>
<feature type="transmembrane region" description="Helical" evidence="1">
    <location>
        <begin position="193"/>
        <end position="211"/>
    </location>
</feature>
<dbReference type="Pfam" id="PF01569">
    <property type="entry name" value="PAP2"/>
    <property type="match status" value="1"/>
</dbReference>
<feature type="transmembrane region" description="Helical" evidence="1">
    <location>
        <begin position="74"/>
        <end position="93"/>
    </location>
</feature>
<feature type="domain" description="Phosphatidic acid phosphatase type 2/haloperoxidase" evidence="2">
    <location>
        <begin position="114"/>
        <end position="240"/>
    </location>
</feature>
<dbReference type="STRING" id="666681.M301_2737"/>
<evidence type="ECO:0000313" key="4">
    <source>
        <dbReference type="Proteomes" id="UP000000383"/>
    </source>
</evidence>
<dbReference type="Proteomes" id="UP000000383">
    <property type="component" value="Chromosome"/>
</dbReference>
<dbReference type="AlphaFoldDB" id="D7DP60"/>
<keyword evidence="1" id="KW-0812">Transmembrane</keyword>
<dbReference type="HOGENOM" id="CLU_070327_2_1_4"/>
<feature type="transmembrane region" description="Helical" evidence="1">
    <location>
        <begin position="15"/>
        <end position="34"/>
    </location>
</feature>
<dbReference type="SUPFAM" id="SSF48317">
    <property type="entry name" value="Acid phosphatase/Vanadium-dependent haloperoxidase"/>
    <property type="match status" value="1"/>
</dbReference>